<reference evidence="1" key="1">
    <citation type="submission" date="2018-06" db="EMBL/GenBank/DDBJ databases">
        <authorList>
            <person name="Zhirakovskaya E."/>
        </authorList>
    </citation>
    <scope>NUCLEOTIDE SEQUENCE</scope>
</reference>
<sequence>MAQTSSTKQTRAAPVPVENVSSLCIIAGCALHQTGMAVTNIKSLVEEARIVAASAADYAGSLTHPTLRLGVTGLSRSGKTVFITALVHNLLHGGRLPMFRPLAQGRIARAYLAPQPDDAVPRFDYEAHIAALTGDRVWPQSTRSISQLRLTVEYEPVGVLSRLTGAGRLSIDIVDYPGEWLLDLPLLGLNYADWSAKTLGLSRGRPRAPLAGKWHEALARLDPAAEAAEADAIASARAFTEYLRACRQTQVSLSTLPPGRFLMPGDMEGSPALTFSPLEKPESGPPGQTSLWAMMERRYEAYKTHVVRPFFRDHFARLDRQIVLVDTLAAMNAGAGAVADLELALGDILTAFRPGRRSRLARIFRPRIDRILFAATKADHLHQSSHDRLEAVLRLLTETAATRAEFAGADIASLALASVRATREAKVSRGREMLPAIVGTPVKGETIAGEIFDGRTEAAIFPGDLPADPKALISENLPQGEVTRFVRFRPPALETGPAGTPVLPHIRLDRALDFLIGDRLA</sequence>
<dbReference type="EMBL" id="UOEM01000031">
    <property type="protein sequence ID" value="VAW11479.1"/>
    <property type="molecule type" value="Genomic_DNA"/>
</dbReference>
<evidence type="ECO:0000313" key="1">
    <source>
        <dbReference type="EMBL" id="VAW11479.1"/>
    </source>
</evidence>
<proteinExistence type="predicted"/>
<protein>
    <submittedName>
        <fullName evidence="1">Amino acid regulated cytosolic protein</fullName>
    </submittedName>
</protein>
<dbReference type="AlphaFoldDB" id="A0A3B0TH37"/>
<dbReference type="InterPro" id="IPR007413">
    <property type="entry name" value="YcjX-like"/>
</dbReference>
<organism evidence="1">
    <name type="scientific">hydrothermal vent metagenome</name>
    <dbReference type="NCBI Taxonomy" id="652676"/>
    <lineage>
        <taxon>unclassified sequences</taxon>
        <taxon>metagenomes</taxon>
        <taxon>ecological metagenomes</taxon>
    </lineage>
</organism>
<dbReference type="PIRSF" id="PIRSF019381">
    <property type="entry name" value="YcjX"/>
    <property type="match status" value="1"/>
</dbReference>
<dbReference type="Pfam" id="PF04317">
    <property type="entry name" value="DUF463"/>
    <property type="match status" value="1"/>
</dbReference>
<dbReference type="PANTHER" id="PTHR38605">
    <property type="entry name" value="ATPASE-RELATED"/>
    <property type="match status" value="1"/>
</dbReference>
<name>A0A3B0TH37_9ZZZZ</name>
<accession>A0A3B0TH37</accession>
<gene>
    <name evidence="1" type="ORF">MNBD_ALPHA09-720</name>
</gene>
<dbReference type="PANTHER" id="PTHR38605:SF1">
    <property type="entry name" value="ATPASE"/>
    <property type="match status" value="1"/>
</dbReference>